<feature type="region of interest" description="Disordered" evidence="1">
    <location>
        <begin position="124"/>
        <end position="162"/>
    </location>
</feature>
<dbReference type="AlphaFoldDB" id="A0A8J3YN64"/>
<evidence type="ECO:0000313" key="3">
    <source>
        <dbReference type="Proteomes" id="UP000619260"/>
    </source>
</evidence>
<sequence length="162" mass="16947">MSTDTSLKTKTADAKRIPNPLYAAAGAGDLAYEQLRKLPARALELGAVLRPVVTETVKEQGRKVDVDKLRAIAIRNADLLKEQAKTAQEKAVAVYAELVARGEKVVGGDYKPMKPAGDVVQATVERQDAPSAETPSAAAKSGPGTGKSPAKAAKKTTPTAVK</sequence>
<dbReference type="EMBL" id="BOPF01000021">
    <property type="protein sequence ID" value="GIJ48619.1"/>
    <property type="molecule type" value="Genomic_DNA"/>
</dbReference>
<evidence type="ECO:0000313" key="2">
    <source>
        <dbReference type="EMBL" id="GIJ48619.1"/>
    </source>
</evidence>
<organism evidence="2 3">
    <name type="scientific">Virgisporangium aliadipatigenens</name>
    <dbReference type="NCBI Taxonomy" id="741659"/>
    <lineage>
        <taxon>Bacteria</taxon>
        <taxon>Bacillati</taxon>
        <taxon>Actinomycetota</taxon>
        <taxon>Actinomycetes</taxon>
        <taxon>Micromonosporales</taxon>
        <taxon>Micromonosporaceae</taxon>
        <taxon>Virgisporangium</taxon>
    </lineage>
</organism>
<name>A0A8J3YN64_9ACTN</name>
<gene>
    <name evidence="2" type="ORF">Val02_55050</name>
</gene>
<evidence type="ECO:0000256" key="1">
    <source>
        <dbReference type="SAM" id="MobiDB-lite"/>
    </source>
</evidence>
<accession>A0A8J3YN64</accession>
<feature type="compositionally biased region" description="Low complexity" evidence="1">
    <location>
        <begin position="146"/>
        <end position="162"/>
    </location>
</feature>
<dbReference type="RefSeq" id="WP_203902089.1">
    <property type="nucleotide sequence ID" value="NZ_BOPF01000021.1"/>
</dbReference>
<proteinExistence type="predicted"/>
<reference evidence="2" key="1">
    <citation type="submission" date="2021-01" db="EMBL/GenBank/DDBJ databases">
        <title>Whole genome shotgun sequence of Virgisporangium aliadipatigenens NBRC 105644.</title>
        <authorList>
            <person name="Komaki H."/>
            <person name="Tamura T."/>
        </authorList>
    </citation>
    <scope>NUCLEOTIDE SEQUENCE</scope>
    <source>
        <strain evidence="2">NBRC 105644</strain>
    </source>
</reference>
<keyword evidence="3" id="KW-1185">Reference proteome</keyword>
<dbReference type="Proteomes" id="UP000619260">
    <property type="component" value="Unassembled WGS sequence"/>
</dbReference>
<comment type="caution">
    <text evidence="2">The sequence shown here is derived from an EMBL/GenBank/DDBJ whole genome shotgun (WGS) entry which is preliminary data.</text>
</comment>
<protein>
    <submittedName>
        <fullName evidence="2">Uncharacterized protein</fullName>
    </submittedName>
</protein>